<accession>A0A1V0SJK8</accession>
<proteinExistence type="predicted"/>
<protein>
    <submittedName>
        <fullName evidence="2">Uncharacterized protein</fullName>
    </submittedName>
</protein>
<feature type="compositionally biased region" description="Low complexity" evidence="1">
    <location>
        <begin position="64"/>
        <end position="76"/>
    </location>
</feature>
<gene>
    <name evidence="2" type="ORF">Klosneuvirus_3_41</name>
</gene>
<dbReference type="EMBL" id="KY684110">
    <property type="protein sequence ID" value="ARF11906.1"/>
    <property type="molecule type" value="Genomic_DNA"/>
</dbReference>
<feature type="region of interest" description="Disordered" evidence="1">
    <location>
        <begin position="34"/>
        <end position="78"/>
    </location>
</feature>
<reference evidence="2" key="1">
    <citation type="journal article" date="2017" name="Science">
        <title>Giant viruses with an expanded complement of translation system components.</title>
        <authorList>
            <person name="Schulz F."/>
            <person name="Yutin N."/>
            <person name="Ivanova N.N."/>
            <person name="Ortega D.R."/>
            <person name="Lee T.K."/>
            <person name="Vierheilig J."/>
            <person name="Daims H."/>
            <person name="Horn M."/>
            <person name="Wagner M."/>
            <person name="Jensen G.J."/>
            <person name="Kyrpides N.C."/>
            <person name="Koonin E.V."/>
            <person name="Woyke T."/>
        </authorList>
    </citation>
    <scope>NUCLEOTIDE SEQUENCE</scope>
    <source>
        <strain evidence="2">KNV1</strain>
    </source>
</reference>
<evidence type="ECO:0000256" key="1">
    <source>
        <dbReference type="SAM" id="MobiDB-lite"/>
    </source>
</evidence>
<sequence length="234" mass="26972">MVSHISDNIKAMAEKEKLNKNNSLMELKNLVKQFSHSEKSDTTDSFSNTTIEKNHPDTTEESENVTTENNTSESNEQVLSKSTAIAITHLVKNLFEEFTQPQTVGRLEQTFNINATTLKKTVHDMEKNASIEETDKKTKKEALSTVRLNTIVDKIKNKIDKILIKDYDKIIKAAQKSKYRYKICELPYYKKTPLIDDILNTLNNYRGFEYVAFVKTGLATKPYVIYITLDYIWN</sequence>
<organism evidence="2">
    <name type="scientific">Klosneuvirus KNV1</name>
    <dbReference type="NCBI Taxonomy" id="1977640"/>
    <lineage>
        <taxon>Viruses</taxon>
        <taxon>Varidnaviria</taxon>
        <taxon>Bamfordvirae</taxon>
        <taxon>Nucleocytoviricota</taxon>
        <taxon>Megaviricetes</taxon>
        <taxon>Imitervirales</taxon>
        <taxon>Mimiviridae</taxon>
        <taxon>Klosneuvirinae</taxon>
        <taxon>Klosneuvirus</taxon>
    </lineage>
</organism>
<name>A0A1V0SJK8_9VIRU</name>
<evidence type="ECO:0000313" key="2">
    <source>
        <dbReference type="EMBL" id="ARF11906.1"/>
    </source>
</evidence>